<dbReference type="EMBL" id="QICQ01000005">
    <property type="protein sequence ID" value="PXV83429.1"/>
    <property type="molecule type" value="Genomic_DNA"/>
</dbReference>
<proteinExistence type="predicted"/>
<organism evidence="3 4">
    <name type="scientific">Nitrosomonas eutropha</name>
    <dbReference type="NCBI Taxonomy" id="916"/>
    <lineage>
        <taxon>Bacteria</taxon>
        <taxon>Pseudomonadati</taxon>
        <taxon>Pseudomonadota</taxon>
        <taxon>Betaproteobacteria</taxon>
        <taxon>Nitrosomonadales</taxon>
        <taxon>Nitrosomonadaceae</taxon>
        <taxon>Nitrosomonas</taxon>
    </lineage>
</organism>
<name>A0ABX5MA78_9PROT</name>
<evidence type="ECO:0000313" key="4">
    <source>
        <dbReference type="Proteomes" id="UP000247780"/>
    </source>
</evidence>
<evidence type="ECO:0000256" key="2">
    <source>
        <dbReference type="SAM" id="SignalP"/>
    </source>
</evidence>
<feature type="region of interest" description="Disordered" evidence="1">
    <location>
        <begin position="47"/>
        <end position="118"/>
    </location>
</feature>
<dbReference type="RefSeq" id="WP_011634031.1">
    <property type="nucleotide sequence ID" value="NZ_FNYF01000007.1"/>
</dbReference>
<accession>A0ABX5MA78</accession>
<evidence type="ECO:0000256" key="1">
    <source>
        <dbReference type="SAM" id="MobiDB-lite"/>
    </source>
</evidence>
<feature type="chain" id="PRO_5046051289" evidence="2">
    <location>
        <begin position="26"/>
        <end position="229"/>
    </location>
</feature>
<dbReference type="Proteomes" id="UP000247780">
    <property type="component" value="Unassembled WGS sequence"/>
</dbReference>
<feature type="signal peptide" evidence="2">
    <location>
        <begin position="1"/>
        <end position="25"/>
    </location>
</feature>
<dbReference type="Gene3D" id="1.20.120.1490">
    <property type="match status" value="1"/>
</dbReference>
<dbReference type="Pfam" id="PF07813">
    <property type="entry name" value="LTXXQ"/>
    <property type="match status" value="1"/>
</dbReference>
<reference evidence="3 4" key="1">
    <citation type="submission" date="2018-04" db="EMBL/GenBank/DDBJ databases">
        <title>Active sludge and wastewater microbial communities from Klosterneuburg, Austria.</title>
        <authorList>
            <person name="Wagner M."/>
        </authorList>
    </citation>
    <scope>NUCLEOTIDE SEQUENCE [LARGE SCALE GENOMIC DNA]</scope>
    <source>
        <strain evidence="3 4">Nm 57</strain>
    </source>
</reference>
<comment type="caution">
    <text evidence="3">The sequence shown here is derived from an EMBL/GenBank/DDBJ whole genome shotgun (WGS) entry which is preliminary data.</text>
</comment>
<keyword evidence="4" id="KW-1185">Reference proteome</keyword>
<keyword evidence="2" id="KW-0732">Signal</keyword>
<sequence>MNIRLTGLSILIGALFAIPATTATAVSPVAETLIQRGEAVTLILAQAQQNQSKEGEGRAQEEQGKGREKGGSDAGHSDHDGHNQGDQAKQEKGKCKGKDKSKDKEGYDRGDKADHEHHHHSYAHNVVRQAEALGLSDEQLGKIVRIHLKEDPKVHDHLKKKMKESMKAFRKAVAQPAVDEETLRKLGQDLVDSFNEMVAHHIEERKAIRSILTPEQIKKLKDVKTEHDH</sequence>
<gene>
    <name evidence="3" type="ORF">C8R14_10532</name>
</gene>
<feature type="compositionally biased region" description="Basic and acidic residues" evidence="1">
    <location>
        <begin position="53"/>
        <end position="116"/>
    </location>
</feature>
<dbReference type="InterPro" id="IPR012899">
    <property type="entry name" value="LTXXQ"/>
</dbReference>
<protein>
    <submittedName>
        <fullName evidence="3">LTXXQ motif family protein</fullName>
    </submittedName>
</protein>
<evidence type="ECO:0000313" key="3">
    <source>
        <dbReference type="EMBL" id="PXV83429.1"/>
    </source>
</evidence>